<dbReference type="Gene3D" id="3.90.320.10">
    <property type="match status" value="1"/>
</dbReference>
<evidence type="ECO:0000256" key="1">
    <source>
        <dbReference type="ARBA" id="ARBA00022722"/>
    </source>
</evidence>
<evidence type="ECO:0000256" key="5">
    <source>
        <dbReference type="PROSITE-ProRule" id="PRU00325"/>
    </source>
</evidence>
<keyword evidence="2" id="KW-0255">Endonuclease</keyword>
<protein>
    <recommendedName>
        <fullName evidence="6">SWIM-type domain-containing protein</fullName>
    </recommendedName>
</protein>
<evidence type="ECO:0000313" key="7">
    <source>
        <dbReference type="EMBL" id="KAL2079791.1"/>
    </source>
</evidence>
<dbReference type="SUPFAM" id="SSF52980">
    <property type="entry name" value="Restriction endonuclease-like"/>
    <property type="match status" value="1"/>
</dbReference>
<evidence type="ECO:0000256" key="2">
    <source>
        <dbReference type="ARBA" id="ARBA00022759"/>
    </source>
</evidence>
<keyword evidence="3" id="KW-0378">Hydrolase</keyword>
<dbReference type="InterPro" id="IPR011604">
    <property type="entry name" value="PDDEXK-like_dom_sf"/>
</dbReference>
<dbReference type="InterPro" id="IPR007527">
    <property type="entry name" value="Znf_SWIM"/>
</dbReference>
<dbReference type="EMBL" id="JBHFQA010000022">
    <property type="protein sequence ID" value="KAL2079791.1"/>
    <property type="molecule type" value="Genomic_DNA"/>
</dbReference>
<dbReference type="PANTHER" id="PTHR47526:SF3">
    <property type="entry name" value="PHD-TYPE DOMAIN-CONTAINING PROTEIN"/>
    <property type="match status" value="1"/>
</dbReference>
<keyword evidence="5" id="KW-0862">Zinc</keyword>
<evidence type="ECO:0000313" key="8">
    <source>
        <dbReference type="Proteomes" id="UP001591681"/>
    </source>
</evidence>
<name>A0ABD1J0X7_9TELE</name>
<accession>A0ABD1J0X7</accession>
<dbReference type="InterPro" id="IPR011335">
    <property type="entry name" value="Restrct_endonuc-II-like"/>
</dbReference>
<keyword evidence="1" id="KW-0540">Nuclease</keyword>
<proteinExistence type="predicted"/>
<keyword evidence="5" id="KW-0479">Metal-binding</keyword>
<dbReference type="Proteomes" id="UP001591681">
    <property type="component" value="Unassembled WGS sequence"/>
</dbReference>
<reference evidence="7 8" key="1">
    <citation type="submission" date="2024-09" db="EMBL/GenBank/DDBJ databases">
        <title>A chromosome-level genome assembly of Gray's grenadier anchovy, Coilia grayii.</title>
        <authorList>
            <person name="Fu Z."/>
        </authorList>
    </citation>
    <scope>NUCLEOTIDE SEQUENCE [LARGE SCALE GENOMIC DNA]</scope>
    <source>
        <strain evidence="7">G4</strain>
        <tissue evidence="7">Muscle</tissue>
    </source>
</reference>
<feature type="domain" description="SWIM-type" evidence="6">
    <location>
        <begin position="1"/>
        <end position="34"/>
    </location>
</feature>
<keyword evidence="5" id="KW-0863">Zinc-finger</keyword>
<keyword evidence="8" id="KW-1185">Reference proteome</keyword>
<dbReference type="PANTHER" id="PTHR47526">
    <property type="entry name" value="ATP-DEPENDENT DNA HELICASE"/>
    <property type="match status" value="1"/>
</dbReference>
<dbReference type="Pfam" id="PF04434">
    <property type="entry name" value="SWIM"/>
    <property type="match status" value="1"/>
</dbReference>
<dbReference type="Pfam" id="PF01771">
    <property type="entry name" value="Viral_alk_exo"/>
    <property type="match status" value="1"/>
</dbReference>
<gene>
    <name evidence="7" type="ORF">ACEWY4_025535</name>
</gene>
<keyword evidence="4" id="KW-0269">Exonuclease</keyword>
<organism evidence="7 8">
    <name type="scientific">Coilia grayii</name>
    <name type="common">Gray's grenadier anchovy</name>
    <dbReference type="NCBI Taxonomy" id="363190"/>
    <lineage>
        <taxon>Eukaryota</taxon>
        <taxon>Metazoa</taxon>
        <taxon>Chordata</taxon>
        <taxon>Craniata</taxon>
        <taxon>Vertebrata</taxon>
        <taxon>Euteleostomi</taxon>
        <taxon>Actinopterygii</taxon>
        <taxon>Neopterygii</taxon>
        <taxon>Teleostei</taxon>
        <taxon>Clupei</taxon>
        <taxon>Clupeiformes</taxon>
        <taxon>Clupeoidei</taxon>
        <taxon>Engraulidae</taxon>
        <taxon>Coilinae</taxon>
        <taxon>Coilia</taxon>
    </lineage>
</organism>
<dbReference type="PROSITE" id="PS50966">
    <property type="entry name" value="ZF_SWIM"/>
    <property type="match status" value="1"/>
</dbReference>
<evidence type="ECO:0000256" key="4">
    <source>
        <dbReference type="ARBA" id="ARBA00022839"/>
    </source>
</evidence>
<dbReference type="GO" id="GO:0004519">
    <property type="term" value="F:endonuclease activity"/>
    <property type="evidence" value="ECO:0007669"/>
    <property type="project" value="UniProtKB-KW"/>
</dbReference>
<comment type="caution">
    <text evidence="7">The sequence shown here is derived from an EMBL/GenBank/DDBJ whole genome shotgun (WGS) entry which is preliminary data.</text>
</comment>
<sequence length="274" mass="30243">MEVVGQPALSGHDCSCAAGKGFCCHVAALLYQTAHYVQLGLTAVPPTLSCTSQPQMWHRPRTQVCVLSCPKCSINSLMLHFSLWTCFFLGPLPDPHLLASGARLSQIHPRPLLSHILEGMSNLELVPCQFGLVPRGSTLSYQCPPFIPDNPVVDFPLLPLSEFSLNSNLAFVPNHHQTLHLESLKVSVMSVQEIEKSTREQSKCAAWAQLRRSRVTASRFRKVCHVVGETSGKGLAMRIIRGTKQTCAMKRGLELESSIIRKYLTNSKSIETLI</sequence>
<dbReference type="AlphaFoldDB" id="A0ABD1J0X7"/>
<dbReference type="InterPro" id="IPR034720">
    <property type="entry name" value="Viral_alk_exo"/>
</dbReference>
<evidence type="ECO:0000256" key="3">
    <source>
        <dbReference type="ARBA" id="ARBA00022801"/>
    </source>
</evidence>
<evidence type="ECO:0000259" key="6">
    <source>
        <dbReference type="PROSITE" id="PS50966"/>
    </source>
</evidence>
<dbReference type="GO" id="GO:0004527">
    <property type="term" value="F:exonuclease activity"/>
    <property type="evidence" value="ECO:0007669"/>
    <property type="project" value="UniProtKB-KW"/>
</dbReference>
<dbReference type="GO" id="GO:0006281">
    <property type="term" value="P:DNA repair"/>
    <property type="evidence" value="ECO:0007669"/>
    <property type="project" value="UniProtKB-ARBA"/>
</dbReference>
<dbReference type="GO" id="GO:0008270">
    <property type="term" value="F:zinc ion binding"/>
    <property type="evidence" value="ECO:0007669"/>
    <property type="project" value="UniProtKB-KW"/>
</dbReference>